<evidence type="ECO:0000256" key="2">
    <source>
        <dbReference type="ARBA" id="ARBA00022900"/>
    </source>
</evidence>
<evidence type="ECO:0000313" key="4">
    <source>
        <dbReference type="EMBL" id="KAF8785857.1"/>
    </source>
</evidence>
<accession>A0A8T0F3W6</accession>
<dbReference type="SUPFAM" id="SSF56574">
    <property type="entry name" value="Serpins"/>
    <property type="match status" value="1"/>
</dbReference>
<name>A0A8T0F3W6_ARGBR</name>
<reference evidence="4" key="1">
    <citation type="journal article" date="2020" name="bioRxiv">
        <title>Chromosome-level reference genome of the European wasp spider Argiope bruennichi: a resource for studies on range expansion and evolutionary adaptation.</title>
        <authorList>
            <person name="Sheffer M.M."/>
            <person name="Hoppe A."/>
            <person name="Krehenwinkel H."/>
            <person name="Uhl G."/>
            <person name="Kuss A.W."/>
            <person name="Jensen L."/>
            <person name="Jensen C."/>
            <person name="Gillespie R.G."/>
            <person name="Hoff K.J."/>
            <person name="Prost S."/>
        </authorList>
    </citation>
    <scope>NUCLEOTIDE SEQUENCE</scope>
</reference>
<dbReference type="InterPro" id="IPR036186">
    <property type="entry name" value="Serpin_sf"/>
</dbReference>
<dbReference type="AlphaFoldDB" id="A0A8T0F3W6"/>
<keyword evidence="3" id="KW-0732">Signal</keyword>
<proteinExistence type="predicted"/>
<keyword evidence="5" id="KW-1185">Reference proteome</keyword>
<dbReference type="GO" id="GO:0004867">
    <property type="term" value="F:serine-type endopeptidase inhibitor activity"/>
    <property type="evidence" value="ECO:0007669"/>
    <property type="project" value="UniProtKB-KW"/>
</dbReference>
<protein>
    <submittedName>
        <fullName evidence="4">Uncharacterized protein</fullName>
    </submittedName>
</protein>
<feature type="chain" id="PRO_5035871642" evidence="3">
    <location>
        <begin position="19"/>
        <end position="80"/>
    </location>
</feature>
<comment type="caution">
    <text evidence="4">The sequence shown here is derived from an EMBL/GenBank/DDBJ whole genome shotgun (WGS) entry which is preliminary data.</text>
</comment>
<sequence length="80" mass="8927">MFFLHPLILRFLGARVSGAKNTTADEIQTAMQFPLAVNDAFKTILDFVKPPEGKVPAPSPYQMEMANAMLVDRDFNILQS</sequence>
<dbReference type="EMBL" id="JABXBU010000030">
    <property type="protein sequence ID" value="KAF8785857.1"/>
    <property type="molecule type" value="Genomic_DNA"/>
</dbReference>
<keyword evidence="1" id="KW-0646">Protease inhibitor</keyword>
<gene>
    <name evidence="4" type="ORF">HNY73_011357</name>
</gene>
<dbReference type="Gene3D" id="3.30.497.10">
    <property type="entry name" value="Antithrombin, subunit I, domain 2"/>
    <property type="match status" value="1"/>
</dbReference>
<dbReference type="InterPro" id="IPR042178">
    <property type="entry name" value="Serpin_sf_1"/>
</dbReference>
<keyword evidence="2" id="KW-0722">Serine protease inhibitor</keyword>
<evidence type="ECO:0000256" key="1">
    <source>
        <dbReference type="ARBA" id="ARBA00022690"/>
    </source>
</evidence>
<feature type="signal peptide" evidence="3">
    <location>
        <begin position="1"/>
        <end position="18"/>
    </location>
</feature>
<reference evidence="4" key="2">
    <citation type="submission" date="2020-06" db="EMBL/GenBank/DDBJ databases">
        <authorList>
            <person name="Sheffer M."/>
        </authorList>
    </citation>
    <scope>NUCLEOTIDE SEQUENCE</scope>
</reference>
<evidence type="ECO:0000313" key="5">
    <source>
        <dbReference type="Proteomes" id="UP000807504"/>
    </source>
</evidence>
<dbReference type="Proteomes" id="UP000807504">
    <property type="component" value="Unassembled WGS sequence"/>
</dbReference>
<evidence type="ECO:0000256" key="3">
    <source>
        <dbReference type="SAM" id="SignalP"/>
    </source>
</evidence>
<organism evidence="4 5">
    <name type="scientific">Argiope bruennichi</name>
    <name type="common">Wasp spider</name>
    <name type="synonym">Aranea bruennichi</name>
    <dbReference type="NCBI Taxonomy" id="94029"/>
    <lineage>
        <taxon>Eukaryota</taxon>
        <taxon>Metazoa</taxon>
        <taxon>Ecdysozoa</taxon>
        <taxon>Arthropoda</taxon>
        <taxon>Chelicerata</taxon>
        <taxon>Arachnida</taxon>
        <taxon>Araneae</taxon>
        <taxon>Araneomorphae</taxon>
        <taxon>Entelegynae</taxon>
        <taxon>Araneoidea</taxon>
        <taxon>Araneidae</taxon>
        <taxon>Argiope</taxon>
    </lineage>
</organism>